<evidence type="ECO:0000256" key="1">
    <source>
        <dbReference type="ARBA" id="ARBA00004245"/>
    </source>
</evidence>
<feature type="compositionally biased region" description="Polar residues" evidence="8">
    <location>
        <begin position="518"/>
        <end position="528"/>
    </location>
</feature>
<evidence type="ECO:0000313" key="10">
    <source>
        <dbReference type="EMBL" id="KIW04593.1"/>
    </source>
</evidence>
<dbReference type="EMBL" id="KN847540">
    <property type="protein sequence ID" value="KIW04593.1"/>
    <property type="molecule type" value="Genomic_DNA"/>
</dbReference>
<comment type="similarity">
    <text evidence="2">Belongs to the nudE family.</text>
</comment>
<protein>
    <recommendedName>
        <fullName evidence="9">NUDE domain-containing protein</fullName>
    </recommendedName>
</protein>
<dbReference type="VEuPathDB" id="FungiDB:PV09_04341"/>
<dbReference type="OrthoDB" id="5877028at2759"/>
<dbReference type="Proteomes" id="UP000053259">
    <property type="component" value="Unassembled WGS sequence"/>
</dbReference>
<keyword evidence="6" id="KW-0206">Cytoskeleton</keyword>
<feature type="compositionally biased region" description="Polar residues" evidence="8">
    <location>
        <begin position="325"/>
        <end position="341"/>
    </location>
</feature>
<dbReference type="GO" id="GO:0000776">
    <property type="term" value="C:kinetochore"/>
    <property type="evidence" value="ECO:0007669"/>
    <property type="project" value="TreeGrafter"/>
</dbReference>
<keyword evidence="5 7" id="KW-0175">Coiled coil</keyword>
<feature type="region of interest" description="Disordered" evidence="8">
    <location>
        <begin position="1"/>
        <end position="20"/>
    </location>
</feature>
<organism evidence="10 11">
    <name type="scientific">Verruconis gallopava</name>
    <dbReference type="NCBI Taxonomy" id="253628"/>
    <lineage>
        <taxon>Eukaryota</taxon>
        <taxon>Fungi</taxon>
        <taxon>Dikarya</taxon>
        <taxon>Ascomycota</taxon>
        <taxon>Pezizomycotina</taxon>
        <taxon>Dothideomycetes</taxon>
        <taxon>Pleosporomycetidae</taxon>
        <taxon>Venturiales</taxon>
        <taxon>Sympoventuriaceae</taxon>
        <taxon>Verruconis</taxon>
    </lineage>
</organism>
<sequence>MASDVGTSSPAPPKDFGSKDDELEWYRTNYVAMAEELRDYQETSREVEQTMEQELEAAEAEKRRYQEKYESLGFEVDEWRAKHKQAKEEANRAQNVLQKEITTLRDANRALTLKLRDIEVANDDFEKQARHQTSSLEDMESKYNKAIERGVLLEEEIKAGEQERENLRIEAQRLRDELNDLKVEAEITQEKLRLAEETIEALRADRKPSALAIESLRAPSPSSDAASTSATTISSPTIATPPPKSETSTVQTSPPSPPLSETSAQAVKPPPVTPANKRTLESGTTSKTMHSGIRPPRHSRGPSIPTASAVRQQGPTSAAPKRTTTRPSISGRTSMSGLPQPTSGPPRSESLHQLRGLRKKMATLEERVQRVHSRLPAPTTTPPRASPRADREIPASVTVRSNRKRPSASTSTAGTESGPASRLSFGFNPDAGSRPSSRASVTRPSSRASGIARPPSQSSMRTPSSLGYHPQPELRRPRSSISGSYASTHNATAANPSLARSEMGTSRSGTPGPRLGHSYSNSIMSSIKTTEDEGSDGGITPTARRTTLDKGVSGIPLPGGRRQSAGVVRRQSGIGSGDGGTGPGDMGPPSSTARRERKTGVDIGETF</sequence>
<evidence type="ECO:0000256" key="8">
    <source>
        <dbReference type="SAM" id="MobiDB-lite"/>
    </source>
</evidence>
<keyword evidence="3" id="KW-0963">Cytoplasm</keyword>
<feature type="domain" description="NUDE" evidence="9">
    <location>
        <begin position="135"/>
        <end position="306"/>
    </location>
</feature>
<dbReference type="InterPro" id="IPR006964">
    <property type="entry name" value="NUDE_dom"/>
</dbReference>
<dbReference type="GO" id="GO:0047496">
    <property type="term" value="P:vesicle transport along microtubule"/>
    <property type="evidence" value="ECO:0007669"/>
    <property type="project" value="TreeGrafter"/>
</dbReference>
<evidence type="ECO:0000256" key="4">
    <source>
        <dbReference type="ARBA" id="ARBA00022701"/>
    </source>
</evidence>
<evidence type="ECO:0000313" key="11">
    <source>
        <dbReference type="Proteomes" id="UP000053259"/>
    </source>
</evidence>
<dbReference type="PANTHER" id="PTHR10921:SF1">
    <property type="entry name" value="NUCLEAR DISTRIBUTION PROTEIN NUDE HOMOLOG"/>
    <property type="match status" value="1"/>
</dbReference>
<keyword evidence="11" id="KW-1185">Reference proteome</keyword>
<dbReference type="InterPro" id="IPR033494">
    <property type="entry name" value="NUDE"/>
</dbReference>
<dbReference type="HOGENOM" id="CLU_034391_0_0_1"/>
<feature type="region of interest" description="Disordered" evidence="8">
    <location>
        <begin position="213"/>
        <end position="356"/>
    </location>
</feature>
<name>A0A0D2ACI3_9PEZI</name>
<dbReference type="GO" id="GO:0007020">
    <property type="term" value="P:microtubule nucleation"/>
    <property type="evidence" value="ECO:0007669"/>
    <property type="project" value="TreeGrafter"/>
</dbReference>
<dbReference type="InParanoid" id="A0A0D2ACI3"/>
<feature type="compositionally biased region" description="Low complexity" evidence="8">
    <location>
        <begin position="245"/>
        <end position="263"/>
    </location>
</feature>
<dbReference type="GO" id="GO:0000132">
    <property type="term" value="P:establishment of mitotic spindle orientation"/>
    <property type="evidence" value="ECO:0007669"/>
    <property type="project" value="TreeGrafter"/>
</dbReference>
<dbReference type="Gene3D" id="6.10.250.1080">
    <property type="match status" value="1"/>
</dbReference>
<feature type="coiled-coil region" evidence="7">
    <location>
        <begin position="30"/>
        <end position="205"/>
    </location>
</feature>
<dbReference type="GO" id="GO:0008017">
    <property type="term" value="F:microtubule binding"/>
    <property type="evidence" value="ECO:0007669"/>
    <property type="project" value="InterPro"/>
</dbReference>
<keyword evidence="4" id="KW-0493">Microtubule</keyword>
<feature type="compositionally biased region" description="Low complexity" evidence="8">
    <location>
        <begin position="407"/>
        <end position="421"/>
    </location>
</feature>
<accession>A0A0D2ACI3</accession>
<feature type="compositionally biased region" description="Polar residues" evidence="8">
    <location>
        <begin position="305"/>
        <end position="316"/>
    </location>
</feature>
<reference evidence="10 11" key="1">
    <citation type="submission" date="2015-01" db="EMBL/GenBank/DDBJ databases">
        <title>The Genome Sequence of Ochroconis gallopava CBS43764.</title>
        <authorList>
            <consortium name="The Broad Institute Genomics Platform"/>
            <person name="Cuomo C."/>
            <person name="de Hoog S."/>
            <person name="Gorbushina A."/>
            <person name="Stielow B."/>
            <person name="Teixiera M."/>
            <person name="Abouelleil A."/>
            <person name="Chapman S.B."/>
            <person name="Priest M."/>
            <person name="Young S.K."/>
            <person name="Wortman J."/>
            <person name="Nusbaum C."/>
            <person name="Birren B."/>
        </authorList>
    </citation>
    <scope>NUCLEOTIDE SEQUENCE [LARGE SCALE GENOMIC DNA]</scope>
    <source>
        <strain evidence="10 11">CBS 43764</strain>
    </source>
</reference>
<evidence type="ECO:0000256" key="6">
    <source>
        <dbReference type="ARBA" id="ARBA00023212"/>
    </source>
</evidence>
<feature type="region of interest" description="Disordered" evidence="8">
    <location>
        <begin position="369"/>
        <end position="607"/>
    </location>
</feature>
<dbReference type="Pfam" id="PF04880">
    <property type="entry name" value="NUDE_C"/>
    <property type="match status" value="1"/>
</dbReference>
<dbReference type="STRING" id="253628.A0A0D2ACI3"/>
<dbReference type="RefSeq" id="XP_016214462.1">
    <property type="nucleotide sequence ID" value="XM_016357670.1"/>
</dbReference>
<dbReference type="AlphaFoldDB" id="A0A0D2ACI3"/>
<feature type="compositionally biased region" description="Low complexity" evidence="8">
    <location>
        <begin position="218"/>
        <end position="238"/>
    </location>
</feature>
<evidence type="ECO:0000256" key="7">
    <source>
        <dbReference type="SAM" id="Coils"/>
    </source>
</evidence>
<dbReference type="GeneID" id="27312314"/>
<dbReference type="GO" id="GO:0005871">
    <property type="term" value="C:kinesin complex"/>
    <property type="evidence" value="ECO:0007669"/>
    <property type="project" value="TreeGrafter"/>
</dbReference>
<evidence type="ECO:0000259" key="9">
    <source>
        <dbReference type="Pfam" id="PF04880"/>
    </source>
</evidence>
<dbReference type="GO" id="GO:0051642">
    <property type="term" value="P:centrosome localization"/>
    <property type="evidence" value="ECO:0007669"/>
    <property type="project" value="TreeGrafter"/>
</dbReference>
<dbReference type="GO" id="GO:0007059">
    <property type="term" value="P:chromosome segregation"/>
    <property type="evidence" value="ECO:0007669"/>
    <property type="project" value="TreeGrafter"/>
</dbReference>
<dbReference type="GO" id="GO:0005874">
    <property type="term" value="C:microtubule"/>
    <property type="evidence" value="ECO:0007669"/>
    <property type="project" value="UniProtKB-KW"/>
</dbReference>
<feature type="compositionally biased region" description="Gly residues" evidence="8">
    <location>
        <begin position="574"/>
        <end position="585"/>
    </location>
</feature>
<proteinExistence type="inferred from homology"/>
<comment type="subcellular location">
    <subcellularLocation>
        <location evidence="1">Cytoplasm</location>
        <location evidence="1">Cytoskeleton</location>
    </subcellularLocation>
</comment>
<evidence type="ECO:0000256" key="5">
    <source>
        <dbReference type="ARBA" id="ARBA00023054"/>
    </source>
</evidence>
<feature type="compositionally biased region" description="Polar residues" evidence="8">
    <location>
        <begin position="479"/>
        <end position="495"/>
    </location>
</feature>
<dbReference type="PANTHER" id="PTHR10921">
    <property type="entry name" value="NUCLEAR DISTRIBUTION PROTEIN NUDE HOMOLOG 1"/>
    <property type="match status" value="1"/>
</dbReference>
<feature type="compositionally biased region" description="Polar residues" evidence="8">
    <location>
        <begin position="434"/>
        <end position="448"/>
    </location>
</feature>
<evidence type="ECO:0000256" key="3">
    <source>
        <dbReference type="ARBA" id="ARBA00022490"/>
    </source>
</evidence>
<evidence type="ECO:0000256" key="2">
    <source>
        <dbReference type="ARBA" id="ARBA00007429"/>
    </source>
</evidence>
<gene>
    <name evidence="10" type="ORF">PV09_04341</name>
</gene>
<feature type="compositionally biased region" description="Polar residues" evidence="8">
    <location>
        <begin position="455"/>
        <end position="465"/>
    </location>
</feature>